<feature type="domain" description="TMEM205-like" evidence="6">
    <location>
        <begin position="10"/>
        <end position="106"/>
    </location>
</feature>
<evidence type="ECO:0000256" key="5">
    <source>
        <dbReference type="SAM" id="Phobius"/>
    </source>
</evidence>
<name>A0A0F9P620_9ZZZZ</name>
<dbReference type="GO" id="GO:0016020">
    <property type="term" value="C:membrane"/>
    <property type="evidence" value="ECO:0007669"/>
    <property type="project" value="UniProtKB-SubCell"/>
</dbReference>
<reference evidence="7" key="1">
    <citation type="journal article" date="2015" name="Nature">
        <title>Complex archaea that bridge the gap between prokaryotes and eukaryotes.</title>
        <authorList>
            <person name="Spang A."/>
            <person name="Saw J.H."/>
            <person name="Jorgensen S.L."/>
            <person name="Zaremba-Niedzwiedzka K."/>
            <person name="Martijn J."/>
            <person name="Lind A.E."/>
            <person name="van Eijk R."/>
            <person name="Schleper C."/>
            <person name="Guy L."/>
            <person name="Ettema T.J."/>
        </authorList>
    </citation>
    <scope>NUCLEOTIDE SEQUENCE</scope>
</reference>
<evidence type="ECO:0000256" key="2">
    <source>
        <dbReference type="ARBA" id="ARBA00022692"/>
    </source>
</evidence>
<comment type="caution">
    <text evidence="7">The sequence shown here is derived from an EMBL/GenBank/DDBJ whole genome shotgun (WGS) entry which is preliminary data.</text>
</comment>
<dbReference type="Pfam" id="PF13664">
    <property type="entry name" value="DUF4149"/>
    <property type="match status" value="1"/>
</dbReference>
<feature type="transmembrane region" description="Helical" evidence="5">
    <location>
        <begin position="12"/>
        <end position="34"/>
    </location>
</feature>
<dbReference type="EMBL" id="LAZR01005872">
    <property type="protein sequence ID" value="KKM96495.1"/>
    <property type="molecule type" value="Genomic_DNA"/>
</dbReference>
<keyword evidence="2 5" id="KW-0812">Transmembrane</keyword>
<proteinExistence type="predicted"/>
<evidence type="ECO:0000256" key="4">
    <source>
        <dbReference type="ARBA" id="ARBA00023136"/>
    </source>
</evidence>
<organism evidence="7">
    <name type="scientific">marine sediment metagenome</name>
    <dbReference type="NCBI Taxonomy" id="412755"/>
    <lineage>
        <taxon>unclassified sequences</taxon>
        <taxon>metagenomes</taxon>
        <taxon>ecological metagenomes</taxon>
    </lineage>
</organism>
<comment type="subcellular location">
    <subcellularLocation>
        <location evidence="1">Membrane</location>
    </subcellularLocation>
</comment>
<keyword evidence="4 5" id="KW-0472">Membrane</keyword>
<evidence type="ECO:0000313" key="7">
    <source>
        <dbReference type="EMBL" id="KKM96495.1"/>
    </source>
</evidence>
<feature type="transmembrane region" description="Helical" evidence="5">
    <location>
        <begin position="46"/>
        <end position="68"/>
    </location>
</feature>
<feature type="transmembrane region" description="Helical" evidence="5">
    <location>
        <begin position="121"/>
        <end position="142"/>
    </location>
</feature>
<evidence type="ECO:0000256" key="3">
    <source>
        <dbReference type="ARBA" id="ARBA00022989"/>
    </source>
</evidence>
<evidence type="ECO:0000259" key="6">
    <source>
        <dbReference type="Pfam" id="PF13664"/>
    </source>
</evidence>
<dbReference type="AlphaFoldDB" id="A0A0F9P620"/>
<feature type="transmembrane region" description="Helical" evidence="5">
    <location>
        <begin position="80"/>
        <end position="97"/>
    </location>
</feature>
<accession>A0A0F9P620</accession>
<sequence length="154" mass="17692">MIASYTGERLILTLWVGALWAIGYLAVPIAFANLDTIIAGDYAGKLFFAVNILSLISATILIVSRLFTFGIRHFHRYWRSWLMLIMLVMSFIFLAYLEPQMASIKALDWRNNIVLMERFDVLHHLSESIYMLMSLLGLMLVLTTDKRSEAEQVN</sequence>
<protein>
    <recommendedName>
        <fullName evidence="6">TMEM205-like domain-containing protein</fullName>
    </recommendedName>
</protein>
<keyword evidence="3 5" id="KW-1133">Transmembrane helix</keyword>
<dbReference type="InterPro" id="IPR025423">
    <property type="entry name" value="TMEM205-like"/>
</dbReference>
<gene>
    <name evidence="7" type="ORF">LCGC14_1177530</name>
</gene>
<evidence type="ECO:0000256" key="1">
    <source>
        <dbReference type="ARBA" id="ARBA00004370"/>
    </source>
</evidence>